<dbReference type="EC" id="1.6.2.2" evidence="15"/>
<keyword evidence="9 15" id="KW-0560">Oxidoreductase</keyword>
<dbReference type="InterPro" id="IPR017938">
    <property type="entry name" value="Riboflavin_synthase-like_b-brl"/>
</dbReference>
<comment type="cofactor">
    <cofactor evidence="1 14 15">
        <name>FAD</name>
        <dbReference type="ChEBI" id="CHEBI:57692"/>
    </cofactor>
</comment>
<accession>A0A4T0R8Z1</accession>
<dbReference type="Pfam" id="PF00175">
    <property type="entry name" value="NAD_binding_1"/>
    <property type="match status" value="1"/>
</dbReference>
<evidence type="ECO:0000256" key="9">
    <source>
        <dbReference type="ARBA" id="ARBA00023002"/>
    </source>
</evidence>
<keyword evidence="5" id="KW-0812">Transmembrane</keyword>
<keyword evidence="6" id="KW-1000">Mitochondrion outer membrane</keyword>
<dbReference type="InterPro" id="IPR001834">
    <property type="entry name" value="CBR-like"/>
</dbReference>
<dbReference type="InterPro" id="IPR039261">
    <property type="entry name" value="FNR_nucleotide-bd"/>
</dbReference>
<protein>
    <recommendedName>
        <fullName evidence="15">NADH-cytochrome b5 reductase</fullName>
        <ecNumber evidence="15">1.6.2.2</ecNumber>
    </recommendedName>
</protein>
<feature type="binding site" evidence="14">
    <location>
        <position position="163"/>
    </location>
    <ligand>
        <name>FAD</name>
        <dbReference type="ChEBI" id="CHEBI:57692"/>
    </ligand>
</feature>
<feature type="binding site" evidence="14">
    <location>
        <position position="138"/>
    </location>
    <ligand>
        <name>FAD</name>
        <dbReference type="ChEBI" id="CHEBI:57692"/>
    </ligand>
</feature>
<dbReference type="InterPro" id="IPR001433">
    <property type="entry name" value="OxRdtase_FAD/NAD-bd"/>
</dbReference>
<evidence type="ECO:0000256" key="15">
    <source>
        <dbReference type="RuleBase" id="RU361226"/>
    </source>
</evidence>
<dbReference type="InterPro" id="IPR008333">
    <property type="entry name" value="Cbr1-like_FAD-bd_dom"/>
</dbReference>
<evidence type="ECO:0000256" key="12">
    <source>
        <dbReference type="ARBA" id="ARBA00023136"/>
    </source>
</evidence>
<dbReference type="Pfam" id="PF00970">
    <property type="entry name" value="FAD_binding_6"/>
    <property type="match status" value="1"/>
</dbReference>
<dbReference type="GO" id="GO:0090524">
    <property type="term" value="F:cytochrome-b5 reductase activity, acting on NADH"/>
    <property type="evidence" value="ECO:0007669"/>
    <property type="project" value="UniProtKB-EC"/>
</dbReference>
<dbReference type="EMBL" id="SPRX01000021">
    <property type="protein sequence ID" value="TIC65699.1"/>
    <property type="molecule type" value="Genomic_DNA"/>
</dbReference>
<feature type="binding site" evidence="14">
    <location>
        <position position="157"/>
    </location>
    <ligand>
        <name>FAD</name>
        <dbReference type="ChEBI" id="CHEBI:57692"/>
    </ligand>
</feature>
<evidence type="ECO:0000256" key="1">
    <source>
        <dbReference type="ARBA" id="ARBA00001974"/>
    </source>
</evidence>
<keyword evidence="10 15" id="KW-0520">NAD</keyword>
<evidence type="ECO:0000313" key="21">
    <source>
        <dbReference type="Proteomes" id="UP000305647"/>
    </source>
</evidence>
<dbReference type="GO" id="GO:0005741">
    <property type="term" value="C:mitochondrial outer membrane"/>
    <property type="evidence" value="ECO:0007669"/>
    <property type="project" value="UniProtKB-SubCell"/>
</dbReference>
<dbReference type="Proteomes" id="UP000310685">
    <property type="component" value="Unassembled WGS sequence"/>
</dbReference>
<feature type="binding site" evidence="14">
    <location>
        <position position="140"/>
    </location>
    <ligand>
        <name>FAD</name>
        <dbReference type="ChEBI" id="CHEBI:57692"/>
    </ligand>
</feature>
<dbReference type="PROSITE" id="PS51384">
    <property type="entry name" value="FAD_FR"/>
    <property type="match status" value="1"/>
</dbReference>
<dbReference type="PANTHER" id="PTHR19370">
    <property type="entry name" value="NADH-CYTOCHROME B5 REDUCTASE"/>
    <property type="match status" value="1"/>
</dbReference>
<feature type="binding site" evidence="14">
    <location>
        <position position="206"/>
    </location>
    <ligand>
        <name>FAD</name>
        <dbReference type="ChEBI" id="CHEBI:57692"/>
    </ligand>
</feature>
<dbReference type="PRINTS" id="PR00371">
    <property type="entry name" value="FPNCR"/>
</dbReference>
<dbReference type="Proteomes" id="UP000310708">
    <property type="component" value="Unassembled WGS sequence"/>
</dbReference>
<feature type="binding site" evidence="14">
    <location>
        <position position="139"/>
    </location>
    <ligand>
        <name>FAD</name>
        <dbReference type="ChEBI" id="CHEBI:57692"/>
    </ligand>
</feature>
<dbReference type="EMBL" id="SPRO01000005">
    <property type="protein sequence ID" value="TIC33408.1"/>
    <property type="molecule type" value="Genomic_DNA"/>
</dbReference>
<evidence type="ECO:0000256" key="3">
    <source>
        <dbReference type="ARBA" id="ARBA00006105"/>
    </source>
</evidence>
<evidence type="ECO:0000256" key="8">
    <source>
        <dbReference type="ARBA" id="ARBA00022989"/>
    </source>
</evidence>
<evidence type="ECO:0000256" key="7">
    <source>
        <dbReference type="ARBA" id="ARBA00022827"/>
    </source>
</evidence>
<dbReference type="CDD" id="cd06183">
    <property type="entry name" value="cyt_b5_reduct_like"/>
    <property type="match status" value="1"/>
</dbReference>
<dbReference type="InterPro" id="IPR001709">
    <property type="entry name" value="Flavoprot_Pyr_Nucl_cyt_Rdtase"/>
</dbReference>
<evidence type="ECO:0000256" key="2">
    <source>
        <dbReference type="ARBA" id="ARBA00004572"/>
    </source>
</evidence>
<evidence type="ECO:0000256" key="14">
    <source>
        <dbReference type="PIRSR" id="PIRSR601834-1"/>
    </source>
</evidence>
<evidence type="ECO:0000313" key="17">
    <source>
        <dbReference type="EMBL" id="TIB81335.1"/>
    </source>
</evidence>
<dbReference type="PANTHER" id="PTHR19370:SF171">
    <property type="entry name" value="NADH-CYTOCHROME B5 REDUCTASE 2"/>
    <property type="match status" value="1"/>
</dbReference>
<comment type="similarity">
    <text evidence="3 15">Belongs to the flavoprotein pyridine nucleotide cytochrome reductase family.</text>
</comment>
<keyword evidence="11" id="KW-0496">Mitochondrion</keyword>
<evidence type="ECO:0000256" key="11">
    <source>
        <dbReference type="ARBA" id="ARBA00023128"/>
    </source>
</evidence>
<dbReference type="AlphaFoldDB" id="A0A4T0R8Z1"/>
<sequence>MFARNLQSISKFTRSYSTGPQQSSKGLYIGAKLNSAGALALFAGGYTLLNKDSSSGPLPASTSKSDRIENLQTPQVALTKENFTNLTLKNVKKYNHDSSIFEFELPGSSVSGLETAGLVVVKAADDSVKGDNGKPVIRPYTPISTGDTRGQIDFLIKKYDDGKFTPYIHSLKPGDQLAIKGPLQKFKWVPNTYEKIGLIAGGSGITPMTQLAETILNNPEDKTKVTLLFANKTPEDILLKETLDDWKKKYPEQFNVVYTIDKETPGWDGLVGYFTGDILKKNLPAPGSNGKTYVCGPPPMMKAISGNKTNKGAQGELTGILKELGYTEDQIFKY</sequence>
<dbReference type="Proteomes" id="UP000307169">
    <property type="component" value="Unassembled WGS sequence"/>
</dbReference>
<evidence type="ECO:0000313" key="18">
    <source>
        <dbReference type="EMBL" id="TIB97174.1"/>
    </source>
</evidence>
<dbReference type="EMBL" id="SPRC01000008">
    <property type="protein sequence ID" value="TIB81335.1"/>
    <property type="molecule type" value="Genomic_DNA"/>
</dbReference>
<gene>
    <name evidence="20" type="ORF">E3Q01_02015</name>
    <name evidence="19" type="ORF">E3Q10_00846</name>
    <name evidence="18" type="ORF">E3Q17_03499</name>
    <name evidence="17" type="ORF">E3Q22_01095</name>
</gene>
<dbReference type="FunFam" id="2.40.30.10:FF:000069">
    <property type="entry name" value="NADH-cytochrome b5 reductase"/>
    <property type="match status" value="1"/>
</dbReference>
<dbReference type="SUPFAM" id="SSF52343">
    <property type="entry name" value="Ferredoxin reductase-like, C-terminal NADP-linked domain"/>
    <property type="match status" value="1"/>
</dbReference>
<dbReference type="Gene3D" id="2.40.30.10">
    <property type="entry name" value="Translation factors"/>
    <property type="match status" value="1"/>
</dbReference>
<dbReference type="Gene3D" id="3.40.50.80">
    <property type="entry name" value="Nucleotide-binding domain of ferredoxin-NADP reductase (FNR) module"/>
    <property type="match status" value="1"/>
</dbReference>
<evidence type="ECO:0000313" key="20">
    <source>
        <dbReference type="EMBL" id="TIC65699.1"/>
    </source>
</evidence>
<dbReference type="SUPFAM" id="SSF63380">
    <property type="entry name" value="Riboflavin synthase domain-like"/>
    <property type="match status" value="1"/>
</dbReference>
<organism evidence="19 21">
    <name type="scientific">Wallemia mellicola</name>
    <dbReference type="NCBI Taxonomy" id="1708541"/>
    <lineage>
        <taxon>Eukaryota</taxon>
        <taxon>Fungi</taxon>
        <taxon>Dikarya</taxon>
        <taxon>Basidiomycota</taxon>
        <taxon>Wallemiomycotina</taxon>
        <taxon>Wallemiomycetes</taxon>
        <taxon>Wallemiales</taxon>
        <taxon>Wallemiaceae</taxon>
        <taxon>Wallemia</taxon>
    </lineage>
</organism>
<dbReference type="EMBL" id="SPRH01000051">
    <property type="protein sequence ID" value="TIB97174.1"/>
    <property type="molecule type" value="Genomic_DNA"/>
</dbReference>
<evidence type="ECO:0000256" key="10">
    <source>
        <dbReference type="ARBA" id="ARBA00023027"/>
    </source>
</evidence>
<proteinExistence type="inferred from homology"/>
<evidence type="ECO:0000256" key="13">
    <source>
        <dbReference type="ARBA" id="ARBA00047682"/>
    </source>
</evidence>
<dbReference type="PRINTS" id="PR00406">
    <property type="entry name" value="CYTB5RDTASE"/>
</dbReference>
<keyword evidence="8" id="KW-1133">Transmembrane helix</keyword>
<name>A0A4T0R8Z1_9BASI</name>
<evidence type="ECO:0000256" key="4">
    <source>
        <dbReference type="ARBA" id="ARBA00022630"/>
    </source>
</evidence>
<keyword evidence="7 14" id="KW-0274">FAD</keyword>
<feature type="domain" description="FAD-binding FR-type" evidence="16">
    <location>
        <begin position="81"/>
        <end position="189"/>
    </location>
</feature>
<evidence type="ECO:0000256" key="6">
    <source>
        <dbReference type="ARBA" id="ARBA00022787"/>
    </source>
</evidence>
<dbReference type="FunFam" id="3.40.50.80:FF:000009">
    <property type="entry name" value="NADH-cytochrome b5 reductase"/>
    <property type="match status" value="1"/>
</dbReference>
<evidence type="ECO:0000313" key="19">
    <source>
        <dbReference type="EMBL" id="TIC33408.1"/>
    </source>
</evidence>
<reference evidence="21 22" key="1">
    <citation type="submission" date="2019-03" db="EMBL/GenBank/DDBJ databases">
        <title>Sequencing 25 genomes of Wallemia mellicola.</title>
        <authorList>
            <person name="Gostincar C."/>
        </authorList>
    </citation>
    <scope>NUCLEOTIDE SEQUENCE [LARGE SCALE GENOMIC DNA]</scope>
    <source>
        <strain evidence="18 22">EXF-1262</strain>
        <strain evidence="17 23">EXF-6152</strain>
        <strain evidence="20 24">EXF-757</strain>
        <strain evidence="19 21">EXF-8738</strain>
    </source>
</reference>
<comment type="caution">
    <text evidence="19">The sequence shown here is derived from an EMBL/GenBank/DDBJ whole genome shotgun (WGS) entry which is preliminary data.</text>
</comment>
<dbReference type="InterPro" id="IPR017927">
    <property type="entry name" value="FAD-bd_FR_type"/>
</dbReference>
<evidence type="ECO:0000313" key="24">
    <source>
        <dbReference type="Proteomes" id="UP000310708"/>
    </source>
</evidence>
<comment type="subcellular location">
    <subcellularLocation>
        <location evidence="2">Mitochondrion outer membrane</location>
        <topology evidence="2">Single-pass membrane protein</topology>
    </subcellularLocation>
</comment>
<evidence type="ECO:0000259" key="16">
    <source>
        <dbReference type="PROSITE" id="PS51384"/>
    </source>
</evidence>
<evidence type="ECO:0000313" key="22">
    <source>
        <dbReference type="Proteomes" id="UP000307169"/>
    </source>
</evidence>
<dbReference type="Proteomes" id="UP000305647">
    <property type="component" value="Unassembled WGS sequence"/>
</dbReference>
<comment type="catalytic activity">
    <reaction evidence="13 15">
        <text>2 Fe(III)-[cytochrome b5] + NADH = 2 Fe(II)-[cytochrome b5] + NAD(+) + H(+)</text>
        <dbReference type="Rhea" id="RHEA:46680"/>
        <dbReference type="Rhea" id="RHEA-COMP:10438"/>
        <dbReference type="Rhea" id="RHEA-COMP:10439"/>
        <dbReference type="ChEBI" id="CHEBI:15378"/>
        <dbReference type="ChEBI" id="CHEBI:29033"/>
        <dbReference type="ChEBI" id="CHEBI:29034"/>
        <dbReference type="ChEBI" id="CHEBI:57540"/>
        <dbReference type="ChEBI" id="CHEBI:57945"/>
        <dbReference type="EC" id="1.6.2.2"/>
    </reaction>
</comment>
<evidence type="ECO:0000256" key="5">
    <source>
        <dbReference type="ARBA" id="ARBA00022692"/>
    </source>
</evidence>
<evidence type="ECO:0000313" key="23">
    <source>
        <dbReference type="Proteomes" id="UP000310685"/>
    </source>
</evidence>
<keyword evidence="12" id="KW-0472">Membrane</keyword>
<feature type="binding site" evidence="14">
    <location>
        <position position="155"/>
    </location>
    <ligand>
        <name>FAD</name>
        <dbReference type="ChEBI" id="CHEBI:57692"/>
    </ligand>
</feature>
<keyword evidence="4 14" id="KW-0285">Flavoprotein</keyword>